<dbReference type="EMBL" id="BAABME010021997">
    <property type="protein sequence ID" value="GAA0164749.1"/>
    <property type="molecule type" value="Genomic_DNA"/>
</dbReference>
<proteinExistence type="predicted"/>
<evidence type="ECO:0000313" key="1">
    <source>
        <dbReference type="EMBL" id="GAA0164749.1"/>
    </source>
</evidence>
<gene>
    <name evidence="1" type="ORF">LIER_39850</name>
</gene>
<dbReference type="AlphaFoldDB" id="A0AAV3QL04"/>
<sequence>MNTLPRLDTSIAEKLIEVMKLNPYAEFLNNASTLENIDDYHIVIRSDLGLDQRTYNKPMCTKVAGMWLENESDDGSQSELWEIRVYTKSGISHIVKYYYGCYDLLQYVLIFPHGEPGLA</sequence>
<dbReference type="Proteomes" id="UP001454036">
    <property type="component" value="Unassembled WGS sequence"/>
</dbReference>
<name>A0AAV3QL04_LITER</name>
<protein>
    <submittedName>
        <fullName evidence="1">Uncharacterized protein</fullName>
    </submittedName>
</protein>
<evidence type="ECO:0000313" key="2">
    <source>
        <dbReference type="Proteomes" id="UP001454036"/>
    </source>
</evidence>
<keyword evidence="2" id="KW-1185">Reference proteome</keyword>
<organism evidence="1 2">
    <name type="scientific">Lithospermum erythrorhizon</name>
    <name type="common">Purple gromwell</name>
    <name type="synonym">Lithospermum officinale var. erythrorhizon</name>
    <dbReference type="NCBI Taxonomy" id="34254"/>
    <lineage>
        <taxon>Eukaryota</taxon>
        <taxon>Viridiplantae</taxon>
        <taxon>Streptophyta</taxon>
        <taxon>Embryophyta</taxon>
        <taxon>Tracheophyta</taxon>
        <taxon>Spermatophyta</taxon>
        <taxon>Magnoliopsida</taxon>
        <taxon>eudicotyledons</taxon>
        <taxon>Gunneridae</taxon>
        <taxon>Pentapetalae</taxon>
        <taxon>asterids</taxon>
        <taxon>lamiids</taxon>
        <taxon>Boraginales</taxon>
        <taxon>Boraginaceae</taxon>
        <taxon>Boraginoideae</taxon>
        <taxon>Lithospermeae</taxon>
        <taxon>Lithospermum</taxon>
    </lineage>
</organism>
<comment type="caution">
    <text evidence="1">The sequence shown here is derived from an EMBL/GenBank/DDBJ whole genome shotgun (WGS) entry which is preliminary data.</text>
</comment>
<reference evidence="1 2" key="1">
    <citation type="submission" date="2024-01" db="EMBL/GenBank/DDBJ databases">
        <title>The complete chloroplast genome sequence of Lithospermum erythrorhizon: insights into the phylogenetic relationship among Boraginaceae species and the maternal lineages of purple gromwells.</title>
        <authorList>
            <person name="Okada T."/>
            <person name="Watanabe K."/>
        </authorList>
    </citation>
    <scope>NUCLEOTIDE SEQUENCE [LARGE SCALE GENOMIC DNA]</scope>
</reference>
<accession>A0AAV3QL04</accession>